<keyword evidence="5" id="KW-0653">Protein transport</keyword>
<keyword evidence="7" id="KW-0446">Lipid-binding</keyword>
<dbReference type="Pfam" id="PF00787">
    <property type="entry name" value="PX"/>
    <property type="match status" value="1"/>
</dbReference>
<dbReference type="InParanoid" id="A0A4S2N6U4"/>
<dbReference type="InterPro" id="IPR001683">
    <property type="entry name" value="PX_dom"/>
</dbReference>
<dbReference type="EMBL" id="ML220112">
    <property type="protein sequence ID" value="TGZ85011.1"/>
    <property type="molecule type" value="Genomic_DNA"/>
</dbReference>
<evidence type="ECO:0000256" key="1">
    <source>
        <dbReference type="ARBA" id="ARBA00004481"/>
    </source>
</evidence>
<keyword evidence="4" id="KW-0967">Endosome</keyword>
<feature type="domain" description="PX" evidence="10">
    <location>
        <begin position="74"/>
        <end position="226"/>
    </location>
</feature>
<dbReference type="Proteomes" id="UP000298138">
    <property type="component" value="Unassembled WGS sequence"/>
</dbReference>
<keyword evidence="8" id="KW-0472">Membrane</keyword>
<name>A0A4S2N6U4_9PEZI</name>
<proteinExistence type="inferred from homology"/>
<feature type="region of interest" description="Disordered" evidence="9">
    <location>
        <begin position="236"/>
        <end position="291"/>
    </location>
</feature>
<organism evidence="11 12">
    <name type="scientific">Ascodesmis nigricans</name>
    <dbReference type="NCBI Taxonomy" id="341454"/>
    <lineage>
        <taxon>Eukaryota</taxon>
        <taxon>Fungi</taxon>
        <taxon>Dikarya</taxon>
        <taxon>Ascomycota</taxon>
        <taxon>Pezizomycotina</taxon>
        <taxon>Pezizomycetes</taxon>
        <taxon>Pezizales</taxon>
        <taxon>Ascodesmidaceae</taxon>
        <taxon>Ascodesmis</taxon>
    </lineage>
</organism>
<dbReference type="CDD" id="cd06867">
    <property type="entry name" value="PX_SNX41_42"/>
    <property type="match status" value="1"/>
</dbReference>
<dbReference type="InterPro" id="IPR051079">
    <property type="entry name" value="Sorting_Nexin_Autophagy"/>
</dbReference>
<dbReference type="GO" id="GO:0015031">
    <property type="term" value="P:protein transport"/>
    <property type="evidence" value="ECO:0007669"/>
    <property type="project" value="UniProtKB-KW"/>
</dbReference>
<dbReference type="GO" id="GO:0006914">
    <property type="term" value="P:autophagy"/>
    <property type="evidence" value="ECO:0007669"/>
    <property type="project" value="UniProtKB-KW"/>
</dbReference>
<reference evidence="11 12" key="1">
    <citation type="submission" date="2019-04" db="EMBL/GenBank/DDBJ databases">
        <title>Comparative genomics and transcriptomics to analyze fruiting body development in filamentous ascomycetes.</title>
        <authorList>
            <consortium name="DOE Joint Genome Institute"/>
            <person name="Lutkenhaus R."/>
            <person name="Traeger S."/>
            <person name="Breuer J."/>
            <person name="Kuo A."/>
            <person name="Lipzen A."/>
            <person name="Pangilinan J."/>
            <person name="Dilworth D."/>
            <person name="Sandor L."/>
            <person name="Poggeler S."/>
            <person name="Barry K."/>
            <person name="Grigoriev I.V."/>
            <person name="Nowrousian M."/>
        </authorList>
    </citation>
    <scope>NUCLEOTIDE SEQUENCE [LARGE SCALE GENOMIC DNA]</scope>
    <source>
        <strain evidence="11 12">CBS 389.68</strain>
    </source>
</reference>
<dbReference type="GO" id="GO:0010008">
    <property type="term" value="C:endosome membrane"/>
    <property type="evidence" value="ECO:0007669"/>
    <property type="project" value="UniProtKB-SubCell"/>
</dbReference>
<keyword evidence="12" id="KW-1185">Reference proteome</keyword>
<feature type="region of interest" description="Disordered" evidence="9">
    <location>
        <begin position="1"/>
        <end position="95"/>
    </location>
</feature>
<feature type="region of interest" description="Disordered" evidence="9">
    <location>
        <begin position="445"/>
        <end position="523"/>
    </location>
</feature>
<evidence type="ECO:0000256" key="2">
    <source>
        <dbReference type="ARBA" id="ARBA00010883"/>
    </source>
</evidence>
<feature type="compositionally biased region" description="Polar residues" evidence="9">
    <location>
        <begin position="446"/>
        <end position="456"/>
    </location>
</feature>
<dbReference type="InterPro" id="IPR027267">
    <property type="entry name" value="AH/BAR_dom_sf"/>
</dbReference>
<dbReference type="PANTHER" id="PTHR46979:SF2">
    <property type="entry name" value="SORTING NEXIN-41"/>
    <property type="match status" value="1"/>
</dbReference>
<comment type="similarity">
    <text evidence="2">Belongs to the sorting nexin family.</text>
</comment>
<keyword evidence="6" id="KW-0072">Autophagy</keyword>
<evidence type="ECO:0000256" key="9">
    <source>
        <dbReference type="SAM" id="MobiDB-lite"/>
    </source>
</evidence>
<gene>
    <name evidence="11" type="ORF">EX30DRAFT_357034</name>
</gene>
<dbReference type="GO" id="GO:0035091">
    <property type="term" value="F:phosphatidylinositol binding"/>
    <property type="evidence" value="ECO:0007669"/>
    <property type="project" value="InterPro"/>
</dbReference>
<evidence type="ECO:0000313" key="12">
    <source>
        <dbReference type="Proteomes" id="UP000298138"/>
    </source>
</evidence>
<dbReference type="OrthoDB" id="289314at2759"/>
<evidence type="ECO:0000256" key="4">
    <source>
        <dbReference type="ARBA" id="ARBA00022753"/>
    </source>
</evidence>
<feature type="compositionally biased region" description="Basic and acidic residues" evidence="9">
    <location>
        <begin position="461"/>
        <end position="472"/>
    </location>
</feature>
<dbReference type="GO" id="GO:0042147">
    <property type="term" value="P:retrograde transport, endosome to Golgi"/>
    <property type="evidence" value="ECO:0007669"/>
    <property type="project" value="InterPro"/>
</dbReference>
<dbReference type="PANTHER" id="PTHR46979">
    <property type="entry name" value="SORTING NEXIN-41"/>
    <property type="match status" value="1"/>
</dbReference>
<feature type="compositionally biased region" description="Low complexity" evidence="9">
    <location>
        <begin position="14"/>
        <end position="27"/>
    </location>
</feature>
<dbReference type="STRING" id="341454.A0A4S2N6U4"/>
<accession>A0A4S2N6U4</accession>
<protein>
    <submittedName>
        <fullName evidence="11">PX-domain-containing protein</fullName>
    </submittedName>
</protein>
<dbReference type="SUPFAM" id="SSF64268">
    <property type="entry name" value="PX domain"/>
    <property type="match status" value="1"/>
</dbReference>
<evidence type="ECO:0000256" key="3">
    <source>
        <dbReference type="ARBA" id="ARBA00022448"/>
    </source>
</evidence>
<dbReference type="Gene3D" id="1.20.1270.60">
    <property type="entry name" value="Arfaptin homology (AH) domain/BAR domain"/>
    <property type="match status" value="2"/>
</dbReference>
<evidence type="ECO:0000256" key="8">
    <source>
        <dbReference type="ARBA" id="ARBA00023136"/>
    </source>
</evidence>
<sequence length="633" mass="71018">MWEDNNPLAYTDESPPSSSHFPHYSDSPSPPASPPTFAPFTANSSTQRDNAYAPSESSVDESGADGRGGNGATRRQLTQEEEEEEEYRRMKRQQGYSSRIEQMFLERDKVDISILDAGKNHEGSGGGFIVYTIKTGDLEVRRRYSEFESLRKNLSLLHPCLIVPPIPEKHHVSDYVTSPTGAKENVNIIDHRKRMLSVFLNRCARIREIRYDSVFHRFLDPNASWSEVITSPPISNLPKNHLRAPPLTPSEPTNDHQYLPIPPSSAKLKTSPKTTTSDGPPGGYGRFPPLNHNLTESELDPYFNNYEAATRTYESLLTGSIERVNRRILKRLQELSLDYNELGARYNGFSLSESGDLSTAIERIGQAVDSTYIATEELARTLGSSFAEPIRESAQFAGVVQKVLRYRVLKRCQEEMTRDLLSQKRLLLESLEKSEMEARRIEQYLHGTTSGSNQNPIGRDSNVERPAAHSDDVQSIDSADFPPTHSEEPSFTSASPPKRSKSTRQPDHPTTTHRKAASYSTGSGGNIFSRGIGKLNYALHGVVDVDPERTRRDNIGKTKELLVQLEGAEKAAEKDVEEIGRAVLKDLRRFQAEKQGDLKAVMRTYAKVQIEWAKRCLEAWEEAEKAVGEITVR</sequence>
<dbReference type="AlphaFoldDB" id="A0A4S2N6U4"/>
<dbReference type="InterPro" id="IPR036871">
    <property type="entry name" value="PX_dom_sf"/>
</dbReference>
<dbReference type="SMART" id="SM00312">
    <property type="entry name" value="PX"/>
    <property type="match status" value="1"/>
</dbReference>
<evidence type="ECO:0000256" key="5">
    <source>
        <dbReference type="ARBA" id="ARBA00022927"/>
    </source>
</evidence>
<evidence type="ECO:0000256" key="6">
    <source>
        <dbReference type="ARBA" id="ARBA00023006"/>
    </source>
</evidence>
<dbReference type="PROSITE" id="PS50195">
    <property type="entry name" value="PX"/>
    <property type="match status" value="1"/>
</dbReference>
<comment type="subcellular location">
    <subcellularLocation>
        <location evidence="1">Endosome membrane</location>
        <topology evidence="1">Peripheral membrane protein</topology>
    </subcellularLocation>
</comment>
<evidence type="ECO:0000313" key="11">
    <source>
        <dbReference type="EMBL" id="TGZ85011.1"/>
    </source>
</evidence>
<dbReference type="Gene3D" id="3.30.1520.10">
    <property type="entry name" value="Phox-like domain"/>
    <property type="match status" value="1"/>
</dbReference>
<evidence type="ECO:0000256" key="7">
    <source>
        <dbReference type="ARBA" id="ARBA00023121"/>
    </source>
</evidence>
<dbReference type="FunCoup" id="A0A4S2N6U4">
    <property type="interactions" value="109"/>
</dbReference>
<dbReference type="GO" id="GO:0005829">
    <property type="term" value="C:cytosol"/>
    <property type="evidence" value="ECO:0007669"/>
    <property type="project" value="GOC"/>
</dbReference>
<feature type="compositionally biased region" description="Pro residues" evidence="9">
    <location>
        <begin position="28"/>
        <end position="37"/>
    </location>
</feature>
<evidence type="ECO:0000259" key="10">
    <source>
        <dbReference type="PROSITE" id="PS50195"/>
    </source>
</evidence>
<dbReference type="InterPro" id="IPR044106">
    <property type="entry name" value="PX_Snx41/Atg20"/>
</dbReference>
<keyword evidence="3" id="KW-0813">Transport</keyword>
<feature type="compositionally biased region" description="Polar residues" evidence="9">
    <location>
        <begin position="267"/>
        <end position="278"/>
    </location>
</feature>